<dbReference type="AlphaFoldDB" id="C6PQS1"/>
<evidence type="ECO:0000256" key="1">
    <source>
        <dbReference type="SAM" id="Phobius"/>
    </source>
</evidence>
<dbReference type="PATRIC" id="fig|536227.13.peg.5290"/>
<feature type="transmembrane region" description="Helical" evidence="1">
    <location>
        <begin position="7"/>
        <end position="28"/>
    </location>
</feature>
<evidence type="ECO:0000313" key="2">
    <source>
        <dbReference type="EMBL" id="EET88443.1"/>
    </source>
</evidence>
<dbReference type="InterPro" id="IPR014245">
    <property type="entry name" value="Spore_III_AF"/>
</dbReference>
<dbReference type="STRING" id="536227.Ccar_25590"/>
<dbReference type="OrthoDB" id="2375554at2"/>
<dbReference type="eggNOG" id="ENOG503322G">
    <property type="taxonomic scope" value="Bacteria"/>
</dbReference>
<name>C6PQS1_9CLOT</name>
<dbReference type="Pfam" id="PF09581">
    <property type="entry name" value="Spore_III_AF"/>
    <property type="match status" value="1"/>
</dbReference>
<reference evidence="2 3" key="1">
    <citation type="submission" date="2009-06" db="EMBL/GenBank/DDBJ databases">
        <title>The draft genome of Clostridium carboxidivorans P7.</title>
        <authorList>
            <consortium name="US DOE Joint Genome Institute (JGI-PGF)"/>
            <person name="Lucas S."/>
            <person name="Copeland A."/>
            <person name="Lapidus A."/>
            <person name="Glavina del Rio T."/>
            <person name="Tice H."/>
            <person name="Bruce D."/>
            <person name="Goodwin L."/>
            <person name="Pitluck S."/>
            <person name="Larimer F."/>
            <person name="Land M.L."/>
            <person name="Hauser L."/>
            <person name="Hemme C.L."/>
        </authorList>
    </citation>
    <scope>NUCLEOTIDE SEQUENCE [LARGE SCALE GENOMIC DNA]</scope>
    <source>
        <strain evidence="2 3">P7</strain>
    </source>
</reference>
<keyword evidence="1" id="KW-0812">Transmembrane</keyword>
<organism evidence="2 3">
    <name type="scientific">Clostridium carboxidivorans P7</name>
    <dbReference type="NCBI Taxonomy" id="536227"/>
    <lineage>
        <taxon>Bacteria</taxon>
        <taxon>Bacillati</taxon>
        <taxon>Bacillota</taxon>
        <taxon>Clostridia</taxon>
        <taxon>Eubacteriales</taxon>
        <taxon>Clostridiaceae</taxon>
        <taxon>Clostridium</taxon>
    </lineage>
</organism>
<proteinExistence type="predicted"/>
<feature type="transmembrane region" description="Helical" evidence="1">
    <location>
        <begin position="34"/>
        <end position="52"/>
    </location>
</feature>
<keyword evidence="1" id="KW-0472">Membrane</keyword>
<keyword evidence="3" id="KW-1185">Reference proteome</keyword>
<protein>
    <submittedName>
        <fullName evidence="2">Stage III sporulation protein AF</fullName>
    </submittedName>
</protein>
<dbReference type="Proteomes" id="UP000004198">
    <property type="component" value="Unassembled WGS sequence"/>
</dbReference>
<accession>C6PQS1</accession>
<comment type="caution">
    <text evidence="2">The sequence shown here is derived from an EMBL/GenBank/DDBJ whole genome shotgun (WGS) entry which is preliminary data.</text>
</comment>
<sequence>MLQSLKAWIITICTAVFFITAVEMILPNNSLKKYAKFVLGLILITVFINPIIKLFDKNFDINTYTNNAAQCIESNNGKFNDDFNKYKEKSINSTLEAFKLNLQDSCEKKLKEKYPDSSYKVQVDASYDKEKEKVEIKDINVGIKEGTVEKIKKVKIATNSKVVNNQDSVNDEKSLNITTYLSNELNVSKDIIKVHKL</sequence>
<keyword evidence="1" id="KW-1133">Transmembrane helix</keyword>
<dbReference type="KEGG" id="cck:Ccar_25590"/>
<gene>
    <name evidence="2" type="ORF">CcarbDRAFT_1138</name>
</gene>
<dbReference type="EMBL" id="ACVI01000013">
    <property type="protein sequence ID" value="EET88443.1"/>
    <property type="molecule type" value="Genomic_DNA"/>
</dbReference>
<dbReference type="RefSeq" id="WP_007060023.1">
    <property type="nucleotide sequence ID" value="NZ_ACVI01000013.1"/>
</dbReference>
<dbReference type="NCBIfam" id="TIGR02896">
    <property type="entry name" value="spore_III_AF"/>
    <property type="match status" value="1"/>
</dbReference>
<evidence type="ECO:0000313" key="3">
    <source>
        <dbReference type="Proteomes" id="UP000004198"/>
    </source>
</evidence>